<dbReference type="RefSeq" id="WP_147739081.1">
    <property type="nucleotide sequence ID" value="NZ_SAXU01000001.1"/>
</dbReference>
<dbReference type="Gene3D" id="1.10.240.10">
    <property type="entry name" value="Tyrosyl-Transfer RNA Synthetase"/>
    <property type="match status" value="1"/>
</dbReference>
<proteinExistence type="inferred from homology"/>
<keyword evidence="4 10" id="KW-0547">Nucleotide-binding</keyword>
<evidence type="ECO:0000256" key="3">
    <source>
        <dbReference type="ARBA" id="ARBA00022598"/>
    </source>
</evidence>
<evidence type="ECO:0000256" key="2">
    <source>
        <dbReference type="ARBA" id="ARBA00022490"/>
    </source>
</evidence>
<dbReference type="EMBL" id="SAXU01000001">
    <property type="protein sequence ID" value="TXJ21051.1"/>
    <property type="molecule type" value="Genomic_DNA"/>
</dbReference>
<comment type="subcellular location">
    <subcellularLocation>
        <location evidence="10">Cytoplasm</location>
    </subcellularLocation>
</comment>
<dbReference type="CDD" id="cd00805">
    <property type="entry name" value="TyrRS_core"/>
    <property type="match status" value="1"/>
</dbReference>
<dbReference type="GO" id="GO:0003723">
    <property type="term" value="F:RNA binding"/>
    <property type="evidence" value="ECO:0007669"/>
    <property type="project" value="UniProtKB-KW"/>
</dbReference>
<keyword evidence="8 10" id="KW-0030">Aminoacyl-tRNA synthetase</keyword>
<evidence type="ECO:0000256" key="7">
    <source>
        <dbReference type="ARBA" id="ARBA00022917"/>
    </source>
</evidence>
<feature type="short sequence motif" description="'KMSKS' region" evidence="10">
    <location>
        <begin position="234"/>
        <end position="238"/>
    </location>
</feature>
<protein>
    <recommendedName>
        <fullName evidence="10">Tyrosine--tRNA ligase</fullName>
        <ecNumber evidence="10">6.1.1.1</ecNumber>
    </recommendedName>
    <alternativeName>
        <fullName evidence="10">Tyrosyl-tRNA synthetase</fullName>
        <shortName evidence="10">TyrRS</shortName>
    </alternativeName>
</protein>
<dbReference type="Gene3D" id="3.40.50.620">
    <property type="entry name" value="HUPs"/>
    <property type="match status" value="1"/>
</dbReference>
<evidence type="ECO:0000256" key="9">
    <source>
        <dbReference type="ARBA" id="ARBA00048248"/>
    </source>
</evidence>
<feature type="binding site" evidence="10">
    <location>
        <position position="237"/>
    </location>
    <ligand>
        <name>ATP</name>
        <dbReference type="ChEBI" id="CHEBI:30616"/>
    </ligand>
</feature>
<dbReference type="HAMAP" id="MF_02007">
    <property type="entry name" value="Tyr_tRNA_synth_type2"/>
    <property type="match status" value="1"/>
</dbReference>
<dbReference type="PROSITE" id="PS00178">
    <property type="entry name" value="AA_TRNA_LIGASE_I"/>
    <property type="match status" value="1"/>
</dbReference>
<dbReference type="SUPFAM" id="SSF55174">
    <property type="entry name" value="Alpha-L RNA-binding motif"/>
    <property type="match status" value="1"/>
</dbReference>
<comment type="subunit">
    <text evidence="1 10">Homodimer.</text>
</comment>
<keyword evidence="3 10" id="KW-0436">Ligase</keyword>
<evidence type="ECO:0000256" key="4">
    <source>
        <dbReference type="ARBA" id="ARBA00022741"/>
    </source>
</evidence>
<dbReference type="InterPro" id="IPR024088">
    <property type="entry name" value="Tyr-tRNA-ligase_bac-type"/>
</dbReference>
<dbReference type="GO" id="GO:0006437">
    <property type="term" value="P:tyrosyl-tRNA aminoacylation"/>
    <property type="evidence" value="ECO:0007669"/>
    <property type="project" value="UniProtKB-UniRule"/>
</dbReference>
<accession>A0A5C8D996</accession>
<comment type="function">
    <text evidence="10">Catalyzes the attachment of tyrosine to tRNA(Tyr) in a two-step reaction: tyrosine is first activated by ATP to form Tyr-AMP and then transferred to the acceptor end of tRNA(Tyr).</text>
</comment>
<comment type="caution">
    <text evidence="11">The sequence shown here is derived from an EMBL/GenBank/DDBJ whole genome shotgun (WGS) entry which is preliminary data.</text>
</comment>
<dbReference type="InterPro" id="IPR002305">
    <property type="entry name" value="aa-tRNA-synth_Ic"/>
</dbReference>
<comment type="catalytic activity">
    <reaction evidence="9 10">
        <text>tRNA(Tyr) + L-tyrosine + ATP = L-tyrosyl-tRNA(Tyr) + AMP + diphosphate + H(+)</text>
        <dbReference type="Rhea" id="RHEA:10220"/>
        <dbReference type="Rhea" id="RHEA-COMP:9706"/>
        <dbReference type="Rhea" id="RHEA-COMP:9707"/>
        <dbReference type="ChEBI" id="CHEBI:15378"/>
        <dbReference type="ChEBI" id="CHEBI:30616"/>
        <dbReference type="ChEBI" id="CHEBI:33019"/>
        <dbReference type="ChEBI" id="CHEBI:58315"/>
        <dbReference type="ChEBI" id="CHEBI:78442"/>
        <dbReference type="ChEBI" id="CHEBI:78536"/>
        <dbReference type="ChEBI" id="CHEBI:456215"/>
        <dbReference type="EC" id="6.1.1.1"/>
    </reaction>
</comment>
<dbReference type="InterPro" id="IPR024108">
    <property type="entry name" value="Tyr-tRNA-ligase_bac_2"/>
</dbReference>
<dbReference type="FunFam" id="1.10.240.10:FF:000006">
    <property type="entry name" value="Tyrosine--tRNA ligase"/>
    <property type="match status" value="1"/>
</dbReference>
<organism evidence="11 12">
    <name type="scientific">Brachyspira aalborgi</name>
    <dbReference type="NCBI Taxonomy" id="29522"/>
    <lineage>
        <taxon>Bacteria</taxon>
        <taxon>Pseudomonadati</taxon>
        <taxon>Spirochaetota</taxon>
        <taxon>Spirochaetia</taxon>
        <taxon>Brachyspirales</taxon>
        <taxon>Brachyspiraceae</taxon>
        <taxon>Brachyspira</taxon>
    </lineage>
</organism>
<dbReference type="GO" id="GO:0004831">
    <property type="term" value="F:tyrosine-tRNA ligase activity"/>
    <property type="evidence" value="ECO:0007669"/>
    <property type="project" value="UniProtKB-UniRule"/>
</dbReference>
<dbReference type="InterPro" id="IPR036986">
    <property type="entry name" value="S4_RNA-bd_sf"/>
</dbReference>
<dbReference type="InterPro" id="IPR002307">
    <property type="entry name" value="Tyr-tRNA-ligase"/>
</dbReference>
<dbReference type="Gene3D" id="3.10.290.10">
    <property type="entry name" value="RNA-binding S4 domain"/>
    <property type="match status" value="1"/>
</dbReference>
<dbReference type="NCBIfam" id="TIGR00234">
    <property type="entry name" value="tyrS"/>
    <property type="match status" value="1"/>
</dbReference>
<gene>
    <name evidence="10" type="primary">tyrS</name>
    <name evidence="11" type="ORF">EPJ79_07940</name>
</gene>
<dbReference type="GO" id="GO:0005829">
    <property type="term" value="C:cytosol"/>
    <property type="evidence" value="ECO:0007669"/>
    <property type="project" value="TreeGrafter"/>
</dbReference>
<feature type="short sequence motif" description="'HIGH' region" evidence="10">
    <location>
        <begin position="50"/>
        <end position="59"/>
    </location>
</feature>
<dbReference type="PRINTS" id="PR01040">
    <property type="entry name" value="TRNASYNTHTYR"/>
</dbReference>
<reference evidence="11 12" key="1">
    <citation type="journal article" date="1992" name="Lakartidningen">
        <title>[Penicillin V and not amoxicillin is the first choice preparation in acute otitis].</title>
        <authorList>
            <person name="Kamme C."/>
            <person name="Lundgren K."/>
            <person name="Prellner K."/>
        </authorList>
    </citation>
    <scope>NUCLEOTIDE SEQUENCE [LARGE SCALE GENOMIC DNA]</scope>
    <source>
        <strain evidence="11 12">513A</strain>
    </source>
</reference>
<name>A0A5C8D996_9SPIR</name>
<keyword evidence="6" id="KW-0694">RNA-binding</keyword>
<dbReference type="InterPro" id="IPR014729">
    <property type="entry name" value="Rossmann-like_a/b/a_fold"/>
</dbReference>
<keyword evidence="7 10" id="KW-0648">Protein biosynthesis</keyword>
<evidence type="ECO:0000256" key="8">
    <source>
        <dbReference type="ARBA" id="ARBA00023146"/>
    </source>
</evidence>
<sequence>MENLKENKKFTVEESIELITRGINEVIGLEEIKEKLKEGKQLTIKAGFDPTAPDIHLGHTVLLKKMRHFQILGHKVIFLIGDFTGRIGDPSGKTKTRPRLTTEDVLKNAETYKQQVFKILDPEKTIIDFNSKWLEKMNFADVLGLTSRYTVAQMIERDDFSNRYKNGQAISIMEFLYPLAQGYDSVSLECDIELGGTDQKFNLLVGRSLMKEYGLSPQAVITVPLLEGLDGVNKMSKSLGNYIGIYDSPKDMYGKAMSIPDNLITKYMELVTDIPMDEIKNYSMSMEKGENPRNVKSILAKEIVKLYHSEEESNAAEEEFKRIFSSKGLPDDIEEIIIDKNDNNILSVLSLCMKSESKSNLKRLISQGSVSMDSEKITDMNFNILKECVLKVGKRNFFKIKFS</sequence>
<comment type="similarity">
    <text evidence="10">Belongs to the class-I aminoacyl-tRNA synthetase family. TyrS type 2 subfamily.</text>
</comment>
<dbReference type="Pfam" id="PF00579">
    <property type="entry name" value="tRNA-synt_1b"/>
    <property type="match status" value="1"/>
</dbReference>
<evidence type="ECO:0000256" key="6">
    <source>
        <dbReference type="ARBA" id="ARBA00022884"/>
    </source>
</evidence>
<dbReference type="SUPFAM" id="SSF52374">
    <property type="entry name" value="Nucleotidylyl transferase"/>
    <property type="match status" value="1"/>
</dbReference>
<evidence type="ECO:0000313" key="12">
    <source>
        <dbReference type="Proteomes" id="UP000324638"/>
    </source>
</evidence>
<dbReference type="EC" id="6.1.1.1" evidence="10"/>
<dbReference type="FunFam" id="3.40.50.620:FF:000061">
    <property type="entry name" value="Tyrosine--tRNA ligase"/>
    <property type="match status" value="1"/>
</dbReference>
<evidence type="ECO:0000256" key="1">
    <source>
        <dbReference type="ARBA" id="ARBA00011738"/>
    </source>
</evidence>
<evidence type="ECO:0000256" key="5">
    <source>
        <dbReference type="ARBA" id="ARBA00022840"/>
    </source>
</evidence>
<keyword evidence="2 10" id="KW-0963">Cytoplasm</keyword>
<evidence type="ECO:0000256" key="10">
    <source>
        <dbReference type="HAMAP-Rule" id="MF_02007"/>
    </source>
</evidence>
<evidence type="ECO:0000313" key="11">
    <source>
        <dbReference type="EMBL" id="TXJ21051.1"/>
    </source>
</evidence>
<dbReference type="InterPro" id="IPR001412">
    <property type="entry name" value="aa-tRNA-synth_I_CS"/>
</dbReference>
<keyword evidence="5 10" id="KW-0067">ATP-binding</keyword>
<dbReference type="GO" id="GO:0005524">
    <property type="term" value="F:ATP binding"/>
    <property type="evidence" value="ECO:0007669"/>
    <property type="project" value="UniProtKB-UniRule"/>
</dbReference>
<dbReference type="AlphaFoldDB" id="A0A5C8D996"/>
<dbReference type="PANTHER" id="PTHR11766">
    <property type="entry name" value="TYROSYL-TRNA SYNTHETASE"/>
    <property type="match status" value="1"/>
</dbReference>
<dbReference type="PANTHER" id="PTHR11766:SF1">
    <property type="entry name" value="TYROSINE--TRNA LIGASE"/>
    <property type="match status" value="1"/>
</dbReference>
<dbReference type="Proteomes" id="UP000324638">
    <property type="component" value="Unassembled WGS sequence"/>
</dbReference>